<dbReference type="Proteomes" id="UP001156940">
    <property type="component" value="Unassembled WGS sequence"/>
</dbReference>
<dbReference type="RefSeq" id="WP_280572739.1">
    <property type="nucleotide sequence ID" value="NZ_JARXRM010000013.1"/>
</dbReference>
<protein>
    <recommendedName>
        <fullName evidence="3">Transposase</fullName>
    </recommendedName>
</protein>
<organism evidence="1 2">
    <name type="scientific">Luteimonas endophytica</name>
    <dbReference type="NCBI Taxonomy" id="3042023"/>
    <lineage>
        <taxon>Bacteria</taxon>
        <taxon>Pseudomonadati</taxon>
        <taxon>Pseudomonadota</taxon>
        <taxon>Gammaproteobacteria</taxon>
        <taxon>Lysobacterales</taxon>
        <taxon>Lysobacteraceae</taxon>
        <taxon>Luteimonas</taxon>
    </lineage>
</organism>
<comment type="caution">
    <text evidence="1">The sequence shown here is derived from an EMBL/GenBank/DDBJ whole genome shotgun (WGS) entry which is preliminary data.</text>
</comment>
<dbReference type="SUPFAM" id="SSF53098">
    <property type="entry name" value="Ribonuclease H-like"/>
    <property type="match status" value="1"/>
</dbReference>
<reference evidence="1 2" key="1">
    <citation type="submission" date="2023-04" db="EMBL/GenBank/DDBJ databases">
        <title>Luteimonas endophyticus RD2P54.</title>
        <authorList>
            <person name="Sun J.-Q."/>
        </authorList>
    </citation>
    <scope>NUCLEOTIDE SEQUENCE [LARGE SCALE GENOMIC DNA]</scope>
    <source>
        <strain evidence="1 2">RD2P54</strain>
    </source>
</reference>
<keyword evidence="2" id="KW-1185">Reference proteome</keyword>
<dbReference type="PANTHER" id="PTHR46889">
    <property type="entry name" value="TRANSPOSASE INSF FOR INSERTION SEQUENCE IS3B-RELATED"/>
    <property type="match status" value="1"/>
</dbReference>
<evidence type="ECO:0000313" key="2">
    <source>
        <dbReference type="Proteomes" id="UP001156940"/>
    </source>
</evidence>
<evidence type="ECO:0008006" key="3">
    <source>
        <dbReference type="Google" id="ProtNLM"/>
    </source>
</evidence>
<dbReference type="InterPro" id="IPR012337">
    <property type="entry name" value="RNaseH-like_sf"/>
</dbReference>
<dbReference type="PANTHER" id="PTHR46889:SF4">
    <property type="entry name" value="TRANSPOSASE INSO FOR INSERTION SEQUENCE ELEMENT IS911B-RELATED"/>
    <property type="match status" value="1"/>
</dbReference>
<dbReference type="EMBL" id="JARXRM010000013">
    <property type="protein sequence ID" value="MDH5821920.1"/>
    <property type="molecule type" value="Genomic_DNA"/>
</dbReference>
<name>A0ABT6J526_9GAMM</name>
<gene>
    <name evidence="1" type="ORF">QFW77_02790</name>
</gene>
<accession>A0ABT6J526</accession>
<proteinExistence type="predicted"/>
<sequence length="222" mass="24530">MVAIQQGLREDGLEVSMVKLCRWFGVARRTVYYRPTKAPPVVKPELAEPIKALIEEEPSFGYRTVAGLLGMNKNTVQRIFQLKGWQVRKRAVGNRPRIQALPSVATAPDQRWATDLCRVWGGRDGWLTLALVIDCHTRQFLGWQLSRSGRATTAAAALEQALLTATARLAVCLRRSCCARTMAWCSPAATTRAWCAATASSRSSSRHTARSRTAWSSASSAR</sequence>
<dbReference type="InterPro" id="IPR050900">
    <property type="entry name" value="Transposase_IS3/IS150/IS904"/>
</dbReference>
<evidence type="ECO:0000313" key="1">
    <source>
        <dbReference type="EMBL" id="MDH5821920.1"/>
    </source>
</evidence>